<dbReference type="EMBL" id="CP036269">
    <property type="protein sequence ID" value="QDT41486.1"/>
    <property type="molecule type" value="Genomic_DNA"/>
</dbReference>
<dbReference type="Gene3D" id="1.10.10.10">
    <property type="entry name" value="Winged helix-like DNA-binding domain superfamily/Winged helix DNA-binding domain"/>
    <property type="match status" value="2"/>
</dbReference>
<dbReference type="InterPro" id="IPR008920">
    <property type="entry name" value="TF_FadR/GntR_C"/>
</dbReference>
<dbReference type="SMART" id="SM00895">
    <property type="entry name" value="FCD"/>
    <property type="match status" value="1"/>
</dbReference>
<reference evidence="5 6" key="1">
    <citation type="submission" date="2019-02" db="EMBL/GenBank/DDBJ databases">
        <title>Deep-cultivation of Planctomycetes and their phenomic and genomic characterization uncovers novel biology.</title>
        <authorList>
            <person name="Wiegand S."/>
            <person name="Jogler M."/>
            <person name="Boedeker C."/>
            <person name="Pinto D."/>
            <person name="Vollmers J."/>
            <person name="Rivas-Marin E."/>
            <person name="Kohn T."/>
            <person name="Peeters S.H."/>
            <person name="Heuer A."/>
            <person name="Rast P."/>
            <person name="Oberbeckmann S."/>
            <person name="Bunk B."/>
            <person name="Jeske O."/>
            <person name="Meyerdierks A."/>
            <person name="Storesund J.E."/>
            <person name="Kallscheuer N."/>
            <person name="Luecker S."/>
            <person name="Lage O.M."/>
            <person name="Pohl T."/>
            <person name="Merkel B.J."/>
            <person name="Hornburger P."/>
            <person name="Mueller R.-W."/>
            <person name="Bruemmer F."/>
            <person name="Labrenz M."/>
            <person name="Spormann A.M."/>
            <person name="Op den Camp H."/>
            <person name="Overmann J."/>
            <person name="Amann R."/>
            <person name="Jetten M.S.M."/>
            <person name="Mascher T."/>
            <person name="Medema M.H."/>
            <person name="Devos D.P."/>
            <person name="Kaster A.-K."/>
            <person name="Ovreas L."/>
            <person name="Rohde M."/>
            <person name="Galperin M.Y."/>
            <person name="Jogler C."/>
        </authorList>
    </citation>
    <scope>NUCLEOTIDE SEQUENCE [LARGE SCALE GENOMIC DNA]</scope>
    <source>
        <strain evidence="5 6">Pan241w</strain>
    </source>
</reference>
<dbReference type="InterPro" id="IPR036390">
    <property type="entry name" value="WH_DNA-bd_sf"/>
</dbReference>
<dbReference type="Pfam" id="PF00392">
    <property type="entry name" value="GntR"/>
    <property type="match status" value="1"/>
</dbReference>
<feature type="domain" description="GntR C-terminal" evidence="4">
    <location>
        <begin position="156"/>
        <end position="274"/>
    </location>
</feature>
<sequence>MSLKNYIKNDLEVRLRNGQELPAQLTLESLAEHYEVSFSPVRTALAELVEEGLLQKGANRRLVLNTEQIKPLKRGKKSVLPEPPVDMFEVITNDFVKLSLQGEPIDIREEVTARKYNISRSSLRIILNRLAGTGILDHIPRRGWRLRPFRQEDMQAFLEVRELLELKALELAKPHLVKEDLQRILAGNVIPQKKSESVLIDNSLHEYIIEKAGNYYIQDFFQHQGRYYDILFDWEDQDRETAIETVRQHQSILNALIKKDWRSARKALSYHIRNNHPILSKIAE</sequence>
<accession>A0A517RCB1</accession>
<name>A0A517RCB1_9PLAN</name>
<dbReference type="SUPFAM" id="SSF48008">
    <property type="entry name" value="GntR ligand-binding domain-like"/>
    <property type="match status" value="1"/>
</dbReference>
<dbReference type="PANTHER" id="PTHR43537">
    <property type="entry name" value="TRANSCRIPTIONAL REGULATOR, GNTR FAMILY"/>
    <property type="match status" value="1"/>
</dbReference>
<evidence type="ECO:0000256" key="1">
    <source>
        <dbReference type="ARBA" id="ARBA00023015"/>
    </source>
</evidence>
<keyword evidence="6" id="KW-1185">Reference proteome</keyword>
<dbReference type="SUPFAM" id="SSF46785">
    <property type="entry name" value="Winged helix' DNA-binding domain"/>
    <property type="match status" value="1"/>
</dbReference>
<keyword evidence="1" id="KW-0805">Transcription regulation</keyword>
<dbReference type="KEGG" id="gaz:Pan241w_15480"/>
<dbReference type="GO" id="GO:0003700">
    <property type="term" value="F:DNA-binding transcription factor activity"/>
    <property type="evidence" value="ECO:0007669"/>
    <property type="project" value="InterPro"/>
</dbReference>
<evidence type="ECO:0000313" key="6">
    <source>
        <dbReference type="Proteomes" id="UP000317171"/>
    </source>
</evidence>
<dbReference type="GO" id="GO:0003677">
    <property type="term" value="F:DNA binding"/>
    <property type="evidence" value="ECO:0007669"/>
    <property type="project" value="UniProtKB-KW"/>
</dbReference>
<protein>
    <submittedName>
        <fullName evidence="5">Putative HTH-type transcriptional regulator YjjM</fullName>
    </submittedName>
</protein>
<dbReference type="InterPro" id="IPR036388">
    <property type="entry name" value="WH-like_DNA-bd_sf"/>
</dbReference>
<dbReference type="AlphaFoldDB" id="A0A517RCB1"/>
<dbReference type="Pfam" id="PF07729">
    <property type="entry name" value="FCD"/>
    <property type="match status" value="1"/>
</dbReference>
<keyword evidence="3" id="KW-0804">Transcription</keyword>
<dbReference type="InterPro" id="IPR000524">
    <property type="entry name" value="Tscrpt_reg_HTH_GntR"/>
</dbReference>
<proteinExistence type="predicted"/>
<keyword evidence="2" id="KW-0238">DNA-binding</keyword>
<gene>
    <name evidence="5" type="primary">yjjM_1</name>
    <name evidence="5" type="ORF">Pan241w_15480</name>
</gene>
<evidence type="ECO:0000259" key="4">
    <source>
        <dbReference type="SMART" id="SM00895"/>
    </source>
</evidence>
<dbReference type="Proteomes" id="UP000317171">
    <property type="component" value="Chromosome"/>
</dbReference>
<evidence type="ECO:0000256" key="3">
    <source>
        <dbReference type="ARBA" id="ARBA00023163"/>
    </source>
</evidence>
<evidence type="ECO:0000256" key="2">
    <source>
        <dbReference type="ARBA" id="ARBA00023125"/>
    </source>
</evidence>
<dbReference type="Gene3D" id="1.20.120.530">
    <property type="entry name" value="GntR ligand-binding domain-like"/>
    <property type="match status" value="1"/>
</dbReference>
<dbReference type="RefSeq" id="WP_145213137.1">
    <property type="nucleotide sequence ID" value="NZ_CP036269.1"/>
</dbReference>
<organism evidence="5 6">
    <name type="scientific">Gimesia alba</name>
    <dbReference type="NCBI Taxonomy" id="2527973"/>
    <lineage>
        <taxon>Bacteria</taxon>
        <taxon>Pseudomonadati</taxon>
        <taxon>Planctomycetota</taxon>
        <taxon>Planctomycetia</taxon>
        <taxon>Planctomycetales</taxon>
        <taxon>Planctomycetaceae</taxon>
        <taxon>Gimesia</taxon>
    </lineage>
</organism>
<dbReference type="PANTHER" id="PTHR43537:SF51">
    <property type="entry name" value="HTH-TYPE TRANSCRIPTIONAL REGULATOR LGOR-RELATED"/>
    <property type="match status" value="1"/>
</dbReference>
<dbReference type="InterPro" id="IPR011711">
    <property type="entry name" value="GntR_C"/>
</dbReference>
<evidence type="ECO:0000313" key="5">
    <source>
        <dbReference type="EMBL" id="QDT41486.1"/>
    </source>
</evidence>
<dbReference type="OrthoDB" id="9781630at2"/>